<accession>F9XXG4</accession>
<sequence>MTAEAATRVRCPYCQKVFLLKKKTLREGQNSVSVKCPYCAEGLVLPAECFIKS</sequence>
<dbReference type="KEGG" id="dde:Dde_4027"/>
<name>F9XXG4_OLEA2</name>
<dbReference type="HOGENOM" id="CLU_2896835_0_0_7"/>
<dbReference type="STRING" id="207559.Dde_4027"/>
<dbReference type="AlphaFoldDB" id="F9XXG4"/>
<proteinExistence type="predicted"/>
<organism evidence="1 2">
    <name type="scientific">Oleidesulfovibrio alaskensis (strain ATCC BAA-1058 / DSM 17464 / G20)</name>
    <name type="common">Desulfovibrio alaskensis</name>
    <dbReference type="NCBI Taxonomy" id="207559"/>
    <lineage>
        <taxon>Bacteria</taxon>
        <taxon>Pseudomonadati</taxon>
        <taxon>Thermodesulfobacteriota</taxon>
        <taxon>Desulfovibrionia</taxon>
        <taxon>Desulfovibrionales</taxon>
        <taxon>Desulfovibrionaceae</taxon>
        <taxon>Oleidesulfovibrio</taxon>
    </lineage>
</organism>
<evidence type="ECO:0000313" key="1">
    <source>
        <dbReference type="EMBL" id="AEL79429.1"/>
    </source>
</evidence>
<dbReference type="EMBL" id="CP000112">
    <property type="protein sequence ID" value="AEL79429.1"/>
    <property type="molecule type" value="Genomic_DNA"/>
</dbReference>
<reference evidence="1 2" key="1">
    <citation type="journal article" date="2011" name="J. Bacteriol.">
        <title>Complete genome sequence and updated annotation of Desulfovibrio alaskensis G20.</title>
        <authorList>
            <person name="Hauser L.J."/>
            <person name="Land M.L."/>
            <person name="Brown S.D."/>
            <person name="Larimer F."/>
            <person name="Keller K.L."/>
            <person name="Rapp-Giles B.J."/>
            <person name="Price M.N."/>
            <person name="Lin M."/>
            <person name="Bruce D.C."/>
            <person name="Detter J.C."/>
            <person name="Tapia R."/>
            <person name="Han C.S."/>
            <person name="Goodwin L.A."/>
            <person name="Cheng J.F."/>
            <person name="Pitluck S."/>
            <person name="Copeland A."/>
            <person name="Lucas S."/>
            <person name="Nolan M."/>
            <person name="Lapidus A.L."/>
            <person name="Palumbo A.V."/>
            <person name="Wall J.D."/>
        </authorList>
    </citation>
    <scope>NUCLEOTIDE SEQUENCE [LARGE SCALE GENOMIC DNA]</scope>
    <source>
        <strain evidence="2">ATCC BAA 1058 / DSM 17464 / G20</strain>
    </source>
</reference>
<keyword evidence="2" id="KW-1185">Reference proteome</keyword>
<dbReference type="Proteomes" id="UP000002710">
    <property type="component" value="Chromosome"/>
</dbReference>
<protein>
    <recommendedName>
        <fullName evidence="3">Zinc finger/thioredoxin putative domain-containing protein</fullName>
    </recommendedName>
</protein>
<evidence type="ECO:0000313" key="2">
    <source>
        <dbReference type="Proteomes" id="UP000002710"/>
    </source>
</evidence>
<evidence type="ECO:0008006" key="3">
    <source>
        <dbReference type="Google" id="ProtNLM"/>
    </source>
</evidence>
<gene>
    <name evidence="1" type="ordered locus">Dde_4027</name>
</gene>